<proteinExistence type="predicted"/>
<keyword evidence="3" id="KW-1185">Reference proteome</keyword>
<evidence type="ECO:0000313" key="3">
    <source>
        <dbReference type="Proteomes" id="UP000662747"/>
    </source>
</evidence>
<name>A0ABX7P6F2_9BACT</name>
<evidence type="ECO:0000313" key="2">
    <source>
        <dbReference type="EMBL" id="QSQ26065.1"/>
    </source>
</evidence>
<dbReference type="RefSeq" id="WP_206727615.1">
    <property type="nucleotide sequence ID" value="NZ_CP071090.1"/>
</dbReference>
<organism evidence="2 3">
    <name type="scientific">Pyxidicoccus parkwayensis</name>
    <dbReference type="NCBI Taxonomy" id="2813578"/>
    <lineage>
        <taxon>Bacteria</taxon>
        <taxon>Pseudomonadati</taxon>
        <taxon>Myxococcota</taxon>
        <taxon>Myxococcia</taxon>
        <taxon>Myxococcales</taxon>
        <taxon>Cystobacterineae</taxon>
        <taxon>Myxococcaceae</taxon>
        <taxon>Pyxidicoccus</taxon>
    </lineage>
</organism>
<feature type="region of interest" description="Disordered" evidence="1">
    <location>
        <begin position="28"/>
        <end position="50"/>
    </location>
</feature>
<evidence type="ECO:0000256" key="1">
    <source>
        <dbReference type="SAM" id="MobiDB-lite"/>
    </source>
</evidence>
<dbReference type="Proteomes" id="UP000662747">
    <property type="component" value="Chromosome"/>
</dbReference>
<sequence>MAAPITDVQGKLDASGLVSTLLSALTGPTSTIEGATPPAPDSRLGEVSQGAARVDASGVSASVSQLAAQVAPLLAQLPGAGDVVRPLESALTAVEAITAQDLPTRLRELTTRLGDVLKAPGEGGILSALLRLSDLLGGAPELRALADLLRTVAGASGLNLSGASAVAGMLPAAVGSARAVAALMALESSLAEAERLTTLMARQLDSGTVGKAVGALESSLGTDGALLSSFISGIDLDNAGEVDAAKAALRNAVSRMTELEELLARSLGFGEATLVHMDVAQVETEVAAATALLRSVDTTPISSAIRALVDALRPVLSLQVPPGPAMQLDALLTLVEGQAARIASEITALDLTAVTQPITDGLGAVTGVVDQLASIITGIVNSARAALEGVRQAVAALPFGNIADAIRNALQPLSAVMDTIRALIEDVEDTLGTVAGTVDNALTQAETAVDTFKAQVLALLKEAEDFIKSLHLDQVVGQVADNVRGFANTLAQAQMRPYFDTAVDVIDTAADAFELVPFGLLPDDIKSEVDKAAEPIRAIDIPGVKDTVEGWFEIGPDGKFQLRKPIEDALHDLQVKYESLITEVRKADPRQLEEPIDTQLARISTKVDELLPRLTLQPVEDAINSVKGSLGSFDVHAALQPLDDAFAQVLSAVDAYSPAALITPLENRLKDARDKVLGELKLDTWDDSLDLLATQLKGLMDRVDPSLIRPQLEAALSELRTLLTRVPDLKLSGGLGALFTTLLSGTGLRIHPWTFDVVLGWLGGDSGAGALAGRTSRIADAVLATQASVRGLDLAGLSTRVGQKSAALRASVDTLRGRASGAGQLAAVNEIQALVDRLDAERRLASLTQNRTRYLALLDTAAGRTASLRATGLSEVDEGIRRLGEAFAPFQAVRDFFKSLLRTLGIPSLDTGLREALLAVFQTLDAERLSNLLTPVVGAVRGRIAALVDLIVAPVKDAIADLQSIAAALDLAPLREGLQSIYDTAKAGIQALAPSTLLAPSLASFDALKAELLTFDPLSELRHILDSLKATKDRVVAKLKAAELLASPIAIYDEIIKALEALNLDNLIAPVLDALDDLAGQVDEGLDRTTEALQRLQQALPAPGSGGSASGSVSVG</sequence>
<accession>A0ABX7P6F2</accession>
<gene>
    <name evidence="2" type="ORF">JY651_14550</name>
</gene>
<reference evidence="2 3" key="1">
    <citation type="submission" date="2021-02" db="EMBL/GenBank/DDBJ databases">
        <title>De Novo genome assembly of isolated myxobacteria.</title>
        <authorList>
            <person name="Stevens D.C."/>
        </authorList>
    </citation>
    <scope>NUCLEOTIDE SEQUENCE [LARGE SCALE GENOMIC DNA]</scope>
    <source>
        <strain evidence="3">SCPEA02</strain>
    </source>
</reference>
<dbReference type="EMBL" id="CP071090">
    <property type="protein sequence ID" value="QSQ26065.1"/>
    <property type="molecule type" value="Genomic_DNA"/>
</dbReference>
<protein>
    <submittedName>
        <fullName evidence="2">Uncharacterized protein</fullName>
    </submittedName>
</protein>